<name>A0A8K1FI36_PYTOL</name>
<comment type="caution">
    <text evidence="2">The sequence shown here is derived from an EMBL/GenBank/DDBJ whole genome shotgun (WGS) entry which is preliminary data.</text>
</comment>
<feature type="domain" description="GAF" evidence="1">
    <location>
        <begin position="259"/>
        <end position="446"/>
    </location>
</feature>
<evidence type="ECO:0000259" key="1">
    <source>
        <dbReference type="SMART" id="SM00065"/>
    </source>
</evidence>
<sequence length="973" mass="108757">MLSHYMSGLLPKVAYFTEVESNKVNEETLIQLAPEIFTCLRFEELGKIVIQNAKEILDADRCSLFVADHAERMLFNWQSDISGRGGVEVFEDIKKTGMAIPFGHGIVGMVAETCEVINIPDAYEDPRFNSSWDKKTQYRTKSILTVPILTTTAKKQSVRRRRSQQDLYSGAIVVDRAVNAFKASSITDDREDTGSQEGQNLLGVVQVINKSGGAPFRSKDEFLLQTISKLMALAIENSQLFQKNQELCVDLGKLIADADLVEAIASLGASAEDIIGVERAAIYVLEPNSTDLYTFHRKRRHKIVLKEHMYRHSLLQQAIETQELVVVNDLSSSYYSSMYNAYVDSIGGLAVRNVLFAPLVIDDPDDTTTFPGITSFAASTKSLKTTNGSGVLPGKKLIGVLHLVNTRGRKLMFERHDLFLSIVSAQTCSVIASILEKQAMLEQKEQTQHLLDTTLSFFKEMSPVGIINAVYNTCSSILNVEKAHLFLWEPDHRHMWTAKLSPNAESVSAAVHSTKPLSASSSGLGSSSSAIPSLRSQARRISVLTDQRIRVPTTEGLLEHVLSKSSLVVVKQWVDIIQEGEGNDDSELPSFELDRPVSSFQHSFEVSKYVFRACRSDYKAGFTSHSVVACPVWDIYGLEVVGVLVLLFPRGRAPRPSELSNLPILSRQISGALNVCGEMSSVTRRSRELQDMVEWSPRRTQHAMSLTLSARGHLVAFSQPINIGTSNFSAAALQQFVQTNSSARHSIEPSRLPMDDAGHRWVFLLSGASVHEMSNDHYVNWLGRDVATYVSSNCTDEIQPPSSLPWFDKFRTDLQSVYVRKEIVHGVLHLVGGKEPTTVVKTSEYTLPIPVQLAIRRFLWEFTDARWKIDMKRACKVFDVVDPSHTRCVSRRHLEYVLTTQGRNVSLDQMEWDLLHAQFADPDTDLINVERMFTSLMPRFQLIRQIGYELVPVLDSITQSVISVHVLLTAQNM</sequence>
<feature type="domain" description="GAF" evidence="1">
    <location>
        <begin position="41"/>
        <end position="245"/>
    </location>
</feature>
<dbReference type="Pfam" id="PF01590">
    <property type="entry name" value="GAF"/>
    <property type="match status" value="1"/>
</dbReference>
<dbReference type="Gene3D" id="3.30.450.40">
    <property type="match status" value="4"/>
</dbReference>
<evidence type="ECO:0000313" key="3">
    <source>
        <dbReference type="Proteomes" id="UP000794436"/>
    </source>
</evidence>
<proteinExistence type="predicted"/>
<dbReference type="EMBL" id="SPLM01000109">
    <property type="protein sequence ID" value="TMW59353.1"/>
    <property type="molecule type" value="Genomic_DNA"/>
</dbReference>
<reference evidence="2" key="1">
    <citation type="submission" date="2019-03" db="EMBL/GenBank/DDBJ databases">
        <title>Long read genome sequence of the mycoparasitic Pythium oligandrum ATCC 38472 isolated from sugarbeet rhizosphere.</title>
        <authorList>
            <person name="Gaulin E."/>
        </authorList>
    </citation>
    <scope>NUCLEOTIDE SEQUENCE</scope>
    <source>
        <strain evidence="2">ATCC 38472_TT</strain>
    </source>
</reference>
<dbReference type="Proteomes" id="UP000794436">
    <property type="component" value="Unassembled WGS sequence"/>
</dbReference>
<dbReference type="OrthoDB" id="74705at2759"/>
<gene>
    <name evidence="2" type="ORF">Poli38472_004422</name>
</gene>
<dbReference type="InterPro" id="IPR029016">
    <property type="entry name" value="GAF-like_dom_sf"/>
</dbReference>
<dbReference type="InterPro" id="IPR003018">
    <property type="entry name" value="GAF"/>
</dbReference>
<dbReference type="SUPFAM" id="SSF55781">
    <property type="entry name" value="GAF domain-like"/>
    <property type="match status" value="4"/>
</dbReference>
<dbReference type="AlphaFoldDB" id="A0A8K1FI36"/>
<organism evidence="2 3">
    <name type="scientific">Pythium oligandrum</name>
    <name type="common">Mycoparasitic fungus</name>
    <dbReference type="NCBI Taxonomy" id="41045"/>
    <lineage>
        <taxon>Eukaryota</taxon>
        <taxon>Sar</taxon>
        <taxon>Stramenopiles</taxon>
        <taxon>Oomycota</taxon>
        <taxon>Peronosporomycetes</taxon>
        <taxon>Pythiales</taxon>
        <taxon>Pythiaceae</taxon>
        <taxon>Pythium</taxon>
    </lineage>
</organism>
<dbReference type="SMART" id="SM00065">
    <property type="entry name" value="GAF"/>
    <property type="match status" value="2"/>
</dbReference>
<protein>
    <recommendedName>
        <fullName evidence="1">GAF domain-containing protein</fullName>
    </recommendedName>
</protein>
<evidence type="ECO:0000313" key="2">
    <source>
        <dbReference type="EMBL" id="TMW59353.1"/>
    </source>
</evidence>
<keyword evidence="3" id="KW-1185">Reference proteome</keyword>
<accession>A0A8K1FI36</accession>